<dbReference type="EMBL" id="CM046391">
    <property type="protein sequence ID" value="KAI8560422.1"/>
    <property type="molecule type" value="Genomic_DNA"/>
</dbReference>
<proteinExistence type="predicted"/>
<accession>A0ACC0P440</accession>
<dbReference type="Proteomes" id="UP001062846">
    <property type="component" value="Chromosome 4"/>
</dbReference>
<organism evidence="1 2">
    <name type="scientific">Rhododendron molle</name>
    <name type="common">Chinese azalea</name>
    <name type="synonym">Azalea mollis</name>
    <dbReference type="NCBI Taxonomy" id="49168"/>
    <lineage>
        <taxon>Eukaryota</taxon>
        <taxon>Viridiplantae</taxon>
        <taxon>Streptophyta</taxon>
        <taxon>Embryophyta</taxon>
        <taxon>Tracheophyta</taxon>
        <taxon>Spermatophyta</taxon>
        <taxon>Magnoliopsida</taxon>
        <taxon>eudicotyledons</taxon>
        <taxon>Gunneridae</taxon>
        <taxon>Pentapetalae</taxon>
        <taxon>asterids</taxon>
        <taxon>Ericales</taxon>
        <taxon>Ericaceae</taxon>
        <taxon>Ericoideae</taxon>
        <taxon>Rhodoreae</taxon>
        <taxon>Rhododendron</taxon>
    </lineage>
</organism>
<evidence type="ECO:0000313" key="1">
    <source>
        <dbReference type="EMBL" id="KAI8560422.1"/>
    </source>
</evidence>
<reference evidence="1" key="1">
    <citation type="submission" date="2022-02" db="EMBL/GenBank/DDBJ databases">
        <title>Plant Genome Project.</title>
        <authorList>
            <person name="Zhang R.-G."/>
        </authorList>
    </citation>
    <scope>NUCLEOTIDE SEQUENCE</scope>
    <source>
        <strain evidence="1">AT1</strain>
    </source>
</reference>
<comment type="caution">
    <text evidence="1">The sequence shown here is derived from an EMBL/GenBank/DDBJ whole genome shotgun (WGS) entry which is preliminary data.</text>
</comment>
<gene>
    <name evidence="1" type="ORF">RHMOL_Rhmol04G0254200</name>
</gene>
<evidence type="ECO:0000313" key="2">
    <source>
        <dbReference type="Proteomes" id="UP001062846"/>
    </source>
</evidence>
<sequence>MVVPSCLIDLERCFESCQLMILHTSISRVSFSSFPVKLTTSKLKCAFASNYGLLIFKGCENGVKYEIWLGFREKREKMVKTGLFILARYCWFCSYFVWTRVGLGYYWCKLQKLTNSNGSSRVLFVSVGKWFVFLKPGPANARISQPEVKHSSGQSSHHKSVEGMKLVFVELDQATSDLEGSATRKIVKDADRLIRLSK</sequence>
<name>A0ACC0P440_RHOML</name>
<keyword evidence="2" id="KW-1185">Reference proteome</keyword>
<protein>
    <submittedName>
        <fullName evidence="1">Uncharacterized protein</fullName>
    </submittedName>
</protein>